<feature type="transmembrane region" description="Helical" evidence="1">
    <location>
        <begin position="373"/>
        <end position="391"/>
    </location>
</feature>
<reference evidence="2 3" key="1">
    <citation type="journal article" date="2012" name="J. Bacteriol.">
        <title>Genome Sequence of the Filamentous Bacterium Fibrisoma limi BUZ 3T.</title>
        <authorList>
            <person name="Filippini M."/>
            <person name="Qi W."/>
            <person name="Jaenicke S."/>
            <person name="Goesmann A."/>
            <person name="Smits T.H."/>
            <person name="Bagheri H.C."/>
        </authorList>
    </citation>
    <scope>NUCLEOTIDE SEQUENCE [LARGE SCALE GENOMIC DNA]</scope>
    <source>
        <strain evidence="3">BUZ 3T</strain>
    </source>
</reference>
<gene>
    <name evidence="2" type="ORF">BN8_01892</name>
</gene>
<dbReference type="OrthoDB" id="100605at2"/>
<feature type="transmembrane region" description="Helical" evidence="1">
    <location>
        <begin position="490"/>
        <end position="511"/>
    </location>
</feature>
<dbReference type="Pfam" id="PF12730">
    <property type="entry name" value="ABC2_membrane_4"/>
    <property type="match status" value="1"/>
</dbReference>
<keyword evidence="1" id="KW-0812">Transmembrane</keyword>
<keyword evidence="1" id="KW-1133">Transmembrane helix</keyword>
<dbReference type="RefSeq" id="WP_009281440.1">
    <property type="nucleotide sequence ID" value="NZ_CAIT01000006.1"/>
</dbReference>
<evidence type="ECO:0000313" key="3">
    <source>
        <dbReference type="Proteomes" id="UP000009309"/>
    </source>
</evidence>
<accession>I2GG31</accession>
<feature type="transmembrane region" description="Helical" evidence="1">
    <location>
        <begin position="12"/>
        <end position="32"/>
    </location>
</feature>
<dbReference type="InterPro" id="IPR027268">
    <property type="entry name" value="Peptidase_M4/M1_CTD_sf"/>
</dbReference>
<evidence type="ECO:0000256" key="1">
    <source>
        <dbReference type="SAM" id="Phobius"/>
    </source>
</evidence>
<protein>
    <recommendedName>
        <fullName evidence="4">Peptidase M1 membrane alanine aminopeptidase domain-containing protein</fullName>
    </recommendedName>
</protein>
<keyword evidence="1" id="KW-0472">Membrane</keyword>
<feature type="transmembrane region" description="Helical" evidence="1">
    <location>
        <begin position="102"/>
        <end position="126"/>
    </location>
</feature>
<evidence type="ECO:0008006" key="4">
    <source>
        <dbReference type="Google" id="ProtNLM"/>
    </source>
</evidence>
<proteinExistence type="predicted"/>
<dbReference type="AlphaFoldDB" id="I2GG31"/>
<keyword evidence="3" id="KW-1185">Reference proteome</keyword>
<dbReference type="Gene3D" id="1.10.390.10">
    <property type="entry name" value="Neutral Protease Domain 2"/>
    <property type="match status" value="1"/>
</dbReference>
<dbReference type="Proteomes" id="UP000009309">
    <property type="component" value="Unassembled WGS sequence"/>
</dbReference>
<feature type="transmembrane region" description="Helical" evidence="1">
    <location>
        <begin position="575"/>
        <end position="595"/>
    </location>
</feature>
<feature type="transmembrane region" description="Helical" evidence="1">
    <location>
        <begin position="457"/>
        <end position="478"/>
    </location>
</feature>
<dbReference type="EMBL" id="CAIT01000006">
    <property type="protein sequence ID" value="CCH52856.1"/>
    <property type="molecule type" value="Genomic_DNA"/>
</dbReference>
<feature type="transmembrane region" description="Helical" evidence="1">
    <location>
        <begin position="240"/>
        <end position="257"/>
    </location>
</feature>
<feature type="transmembrane region" description="Helical" evidence="1">
    <location>
        <begin position="52"/>
        <end position="75"/>
    </location>
</feature>
<organism evidence="2 3">
    <name type="scientific">Fibrisoma limi BUZ 3</name>
    <dbReference type="NCBI Taxonomy" id="1185876"/>
    <lineage>
        <taxon>Bacteria</taxon>
        <taxon>Pseudomonadati</taxon>
        <taxon>Bacteroidota</taxon>
        <taxon>Cytophagia</taxon>
        <taxon>Cytophagales</taxon>
        <taxon>Spirosomataceae</taxon>
        <taxon>Fibrisoma</taxon>
    </lineage>
</organism>
<feature type="transmembrane region" description="Helical" evidence="1">
    <location>
        <begin position="325"/>
        <end position="343"/>
    </location>
</feature>
<feature type="transmembrane region" description="Helical" evidence="1">
    <location>
        <begin position="531"/>
        <end position="554"/>
    </location>
</feature>
<feature type="transmembrane region" description="Helical" evidence="1">
    <location>
        <begin position="174"/>
        <end position="194"/>
    </location>
</feature>
<name>I2GG31_9BACT</name>
<dbReference type="STRING" id="1185876.BN8_01892"/>
<dbReference type="SUPFAM" id="SSF55486">
    <property type="entry name" value="Metalloproteases ('zincins'), catalytic domain"/>
    <property type="match status" value="1"/>
</dbReference>
<evidence type="ECO:0000313" key="2">
    <source>
        <dbReference type="EMBL" id="CCH52856.1"/>
    </source>
</evidence>
<feature type="transmembrane region" description="Helical" evidence="1">
    <location>
        <begin position="146"/>
        <end position="167"/>
    </location>
</feature>
<dbReference type="eggNOG" id="COG0308">
    <property type="taxonomic scope" value="Bacteria"/>
</dbReference>
<sequence>MKFGEIFRFEVTYQLRYVSTWLLFAVLFLFGFTLPRLGTPTDGTYLNSPSTIAFFTIFGSALWLVIGGVVAGDAATRDRHTRMHPLTYTTPVSKFNYLGARFLAALALNVSIMLILYTGFVFSFYGPGARTQLIDQFRLASYVTNYAYIALPMAIAATAIQFAFAALSGRAITSYMGSLVIIIVSHLIGTTLRFKLDWKVFGSLLDLLGITIIQDMEGWTPIDKNIRLIGLEGTWLGSRVTWFGLAIGALAFTYFRFQLSHVTDVRKWRLFGSRPASTHPANQAHGNDFSLINVPDVSRYFVFRTHIRQTFAIAGASFRSIAKSWGGLTIVAVLAIGTGLFATEYMEWFGVPLFARTEEVLRILTPSLSSYQTHWIVIPLLTIFYAGELVWSEREAGINELSDTTPVPESVLFLGKFMGLALLIVTWVAFLMVAGIINQLIMGYYHFEMDVYLRALFGIQLTNYLLFALLVFVIHVLVNQKYIGHMVAMGAYGFILFASMLGVEHKLLIYASDTGWSYSDMRGFGPFMKPWLWFKMYWASWAFLLAMLATLFWTRSKEGGLNARFHLAQHRFSQHRPALLIAVVLVVVSGGFIFYNTNVLNVYLNNADRMAMRADYERRYGKYMHVARPVLTRAKLHVEIYPDEQTADIRGTYHLVNRSKVPIDSIHLSTVLYDGIEAVSFDRAASAVVADAELGYHIYSLKNPLQPGDSVQMNVEVHIKPTGFSNDGVDASVVANGSHIDSNDWMPVIGYDNDRRLRNAQDRQKYGLPPHAERSSLYNVAARYEADHARLIDFEAVVGTVGDQIAVAPGSLTRTWTKGDRRYFHYVTNAPILNEYAFFSARYGVREAQWVPPSPVARNSVQESKNTAKPVTIQVFYHPAHDANVERMVKSAQASLAYYGQEFGVYPYSHFRVLERPGPGRGMHAEPMTIDYQEGYSLMNPKAGGLDLPYHILAHEVAHQWWGITFVPAAVEGVGFLVESLATYSAMQVVEATLGYEHLLKYLSQMRQEYEVPRSRAAPSLLRASNRFMNYRKGPFALYALRSYIGKDRVNDALRRLLRSYTASPPLPTTLDFYGELNAVTPDSLHYLLNDLFATNTFWELKTEQATATQTKKGDWQVALTVQARKVIVDEMGVEKPVPMNDWIEIGVFSPTEKDNQSNQPLYLKKHRIRSGRQTISVTVPRQPTRAGIDPNHLLIDLEMDDNTEGVKVQN</sequence>
<comment type="caution">
    <text evidence="2">The sequence shown here is derived from an EMBL/GenBank/DDBJ whole genome shotgun (WGS) entry which is preliminary data.</text>
</comment>
<feature type="transmembrane region" description="Helical" evidence="1">
    <location>
        <begin position="411"/>
        <end position="437"/>
    </location>
</feature>